<accession>A0ACC3CUC5</accession>
<feature type="non-terminal residue" evidence="1">
    <location>
        <position position="247"/>
    </location>
</feature>
<organism evidence="1 2">
    <name type="scientific">Coniosporium uncinatum</name>
    <dbReference type="NCBI Taxonomy" id="93489"/>
    <lineage>
        <taxon>Eukaryota</taxon>
        <taxon>Fungi</taxon>
        <taxon>Dikarya</taxon>
        <taxon>Ascomycota</taxon>
        <taxon>Pezizomycotina</taxon>
        <taxon>Dothideomycetes</taxon>
        <taxon>Dothideomycetes incertae sedis</taxon>
        <taxon>Coniosporium</taxon>
    </lineage>
</organism>
<keyword evidence="2" id="KW-1185">Reference proteome</keyword>
<dbReference type="Proteomes" id="UP001186974">
    <property type="component" value="Unassembled WGS sequence"/>
</dbReference>
<protein>
    <submittedName>
        <fullName evidence="1">Uncharacterized protein</fullName>
    </submittedName>
</protein>
<name>A0ACC3CUC5_9PEZI</name>
<evidence type="ECO:0000313" key="1">
    <source>
        <dbReference type="EMBL" id="KAK3044762.1"/>
    </source>
</evidence>
<evidence type="ECO:0000313" key="2">
    <source>
        <dbReference type="Proteomes" id="UP001186974"/>
    </source>
</evidence>
<gene>
    <name evidence="1" type="ORF">LTS18_000427</name>
</gene>
<sequence>MPPRPQRRQRRCCGLPFWGFISLITILILLAALAIIIPIALIVLPRNAEDPSKITAQCAQSTPCQNGGSSVIDSNGQCACMCSNGFTGTTCTIVSDSGCTTIPVPGASGATIGNAIPRLIDDAVANYSIPLNSQTLLALFSSTNLSCGAVNALVTLNGKLGLERRFIMMTSSMTGPSVVITNEADTGSATNAILVEPLQNIIDLADTLTRTTASVFISLPLPTTSLATPSIPLTFEVRPKLQLRPRQ</sequence>
<comment type="caution">
    <text evidence="1">The sequence shown here is derived from an EMBL/GenBank/DDBJ whole genome shotgun (WGS) entry which is preliminary data.</text>
</comment>
<proteinExistence type="predicted"/>
<dbReference type="EMBL" id="JAWDJW010011502">
    <property type="protein sequence ID" value="KAK3044762.1"/>
    <property type="molecule type" value="Genomic_DNA"/>
</dbReference>
<reference evidence="1" key="1">
    <citation type="submission" date="2024-09" db="EMBL/GenBank/DDBJ databases">
        <title>Black Yeasts Isolated from many extreme environments.</title>
        <authorList>
            <person name="Coleine C."/>
            <person name="Stajich J.E."/>
            <person name="Selbmann L."/>
        </authorList>
    </citation>
    <scope>NUCLEOTIDE SEQUENCE</scope>
    <source>
        <strain evidence="1">CCFEE 5737</strain>
    </source>
</reference>